<reference evidence="3" key="1">
    <citation type="journal article" date="2019" name="Int. J. Syst. Evol. Microbiol.">
        <title>The Global Catalogue of Microorganisms (GCM) 10K type strain sequencing project: providing services to taxonomists for standard genome sequencing and annotation.</title>
        <authorList>
            <consortium name="The Broad Institute Genomics Platform"/>
            <consortium name="The Broad Institute Genome Sequencing Center for Infectious Disease"/>
            <person name="Wu L."/>
            <person name="Ma J."/>
        </authorList>
    </citation>
    <scope>NUCLEOTIDE SEQUENCE [LARGE SCALE GENOMIC DNA]</scope>
    <source>
        <strain evidence="3">CCM 8702</strain>
    </source>
</reference>
<dbReference type="Proteomes" id="UP000605427">
    <property type="component" value="Unassembled WGS sequence"/>
</dbReference>
<evidence type="ECO:0000313" key="3">
    <source>
        <dbReference type="Proteomes" id="UP000605427"/>
    </source>
</evidence>
<feature type="compositionally biased region" description="Basic and acidic residues" evidence="1">
    <location>
        <begin position="36"/>
        <end position="52"/>
    </location>
</feature>
<accession>A0ABQ1ZRL6</accession>
<proteinExistence type="predicted"/>
<dbReference type="EMBL" id="BMDD01000001">
    <property type="protein sequence ID" value="GGH73458.1"/>
    <property type="molecule type" value="Genomic_DNA"/>
</dbReference>
<name>A0ABQ1ZRL6_9BACL</name>
<protein>
    <submittedName>
        <fullName evidence="2">Uncharacterized protein</fullName>
    </submittedName>
</protein>
<organism evidence="2 3">
    <name type="scientific">Saccharibacillus endophyticus</name>
    <dbReference type="NCBI Taxonomy" id="2060666"/>
    <lineage>
        <taxon>Bacteria</taxon>
        <taxon>Bacillati</taxon>
        <taxon>Bacillota</taxon>
        <taxon>Bacilli</taxon>
        <taxon>Bacillales</taxon>
        <taxon>Paenibacillaceae</taxon>
        <taxon>Saccharibacillus</taxon>
    </lineage>
</organism>
<gene>
    <name evidence="2" type="ORF">GCM10007362_12570</name>
</gene>
<keyword evidence="3" id="KW-1185">Reference proteome</keyword>
<sequence length="59" mass="6522">MGFLFSSAIGVSSSFWTGLIIAQKQEKQHMKWGGGPKKEGFMRTGKKTPEKGDLHIVRA</sequence>
<comment type="caution">
    <text evidence="2">The sequence shown here is derived from an EMBL/GenBank/DDBJ whole genome shotgun (WGS) entry which is preliminary data.</text>
</comment>
<evidence type="ECO:0000256" key="1">
    <source>
        <dbReference type="SAM" id="MobiDB-lite"/>
    </source>
</evidence>
<evidence type="ECO:0000313" key="2">
    <source>
        <dbReference type="EMBL" id="GGH73458.1"/>
    </source>
</evidence>
<feature type="region of interest" description="Disordered" evidence="1">
    <location>
        <begin position="27"/>
        <end position="52"/>
    </location>
</feature>